<keyword evidence="4" id="KW-0694">RNA-binding</keyword>
<evidence type="ECO:0000256" key="9">
    <source>
        <dbReference type="SAM" id="MobiDB-lite"/>
    </source>
</evidence>
<dbReference type="Pfam" id="PF13148">
    <property type="entry name" value="DUF3987"/>
    <property type="match status" value="2"/>
</dbReference>
<dbReference type="Proteomes" id="UP001152795">
    <property type="component" value="Unassembled WGS sequence"/>
</dbReference>
<dbReference type="Gene3D" id="3.30.420.100">
    <property type="match status" value="1"/>
</dbReference>
<evidence type="ECO:0000256" key="2">
    <source>
        <dbReference type="ARBA" id="ARBA00007116"/>
    </source>
</evidence>
<dbReference type="GO" id="GO:0000027">
    <property type="term" value="P:ribosomal large subunit assembly"/>
    <property type="evidence" value="ECO:0007669"/>
    <property type="project" value="TreeGrafter"/>
</dbReference>
<dbReference type="EMBL" id="CACRXK020015681">
    <property type="protein sequence ID" value="CAB4028735.1"/>
    <property type="molecule type" value="Genomic_DNA"/>
</dbReference>
<keyword evidence="4" id="KW-0699">rRNA-binding</keyword>
<keyword evidence="12" id="KW-1185">Reference proteome</keyword>
<dbReference type="PANTHER" id="PTHR23410">
    <property type="entry name" value="RIBOSOMAL PROTEIN L5-RELATED"/>
    <property type="match status" value="1"/>
</dbReference>
<dbReference type="InterPro" id="IPR025048">
    <property type="entry name" value="DUF3987"/>
</dbReference>
<name>A0A7D9LB02_PARCT</name>
<evidence type="ECO:0000313" key="11">
    <source>
        <dbReference type="EMBL" id="CAB4028735.1"/>
    </source>
</evidence>
<feature type="region of interest" description="Disordered" evidence="9">
    <location>
        <begin position="487"/>
        <end position="520"/>
    </location>
</feature>
<dbReference type="GO" id="GO:0006412">
    <property type="term" value="P:translation"/>
    <property type="evidence" value="ECO:0007669"/>
    <property type="project" value="InterPro"/>
</dbReference>
<dbReference type="PRINTS" id="PR00058">
    <property type="entry name" value="RIBOSOMALL5"/>
</dbReference>
<reference evidence="11" key="1">
    <citation type="submission" date="2020-04" db="EMBL/GenBank/DDBJ databases">
        <authorList>
            <person name="Alioto T."/>
            <person name="Alioto T."/>
            <person name="Gomez Garrido J."/>
        </authorList>
    </citation>
    <scope>NUCLEOTIDE SEQUENCE</scope>
    <source>
        <strain evidence="11">A484AB</strain>
    </source>
</reference>
<dbReference type="HAMAP" id="MF_01337_A">
    <property type="entry name" value="Ribosomal_uL18_A"/>
    <property type="match status" value="1"/>
</dbReference>
<evidence type="ECO:0000256" key="1">
    <source>
        <dbReference type="ARBA" id="ARBA00004496"/>
    </source>
</evidence>
<protein>
    <recommendedName>
        <fullName evidence="7">Large ribosomal subunit protein uL18</fullName>
    </recommendedName>
    <alternativeName>
        <fullName evidence="8">60S ribosomal protein L5</fullName>
    </alternativeName>
</protein>
<feature type="domain" description="Large ribosomal subunit protein uL18 C-terminal eukaryotes" evidence="10">
    <location>
        <begin position="477"/>
        <end position="531"/>
    </location>
</feature>
<evidence type="ECO:0000313" key="12">
    <source>
        <dbReference type="Proteomes" id="UP001152795"/>
    </source>
</evidence>
<dbReference type="OrthoDB" id="1618453at2759"/>
<dbReference type="GO" id="GO:0022625">
    <property type="term" value="C:cytosolic large ribosomal subunit"/>
    <property type="evidence" value="ECO:0007669"/>
    <property type="project" value="TreeGrafter"/>
</dbReference>
<accession>A0A7D9LB02</accession>
<dbReference type="AlphaFoldDB" id="A0A7D9LB02"/>
<keyword evidence="5" id="KW-0689">Ribosomal protein</keyword>
<evidence type="ECO:0000256" key="8">
    <source>
        <dbReference type="ARBA" id="ARBA00035352"/>
    </source>
</evidence>
<dbReference type="GO" id="GO:0003735">
    <property type="term" value="F:structural constituent of ribosome"/>
    <property type="evidence" value="ECO:0007669"/>
    <property type="project" value="InterPro"/>
</dbReference>
<dbReference type="PANTHER" id="PTHR23410:SF12">
    <property type="entry name" value="LARGE RIBOSOMAL SUBUNIT PROTEIN UL18"/>
    <property type="match status" value="1"/>
</dbReference>
<dbReference type="FunFam" id="3.30.420.100:FF:000002">
    <property type="entry name" value="60S ribosomal protein L5"/>
    <property type="match status" value="1"/>
</dbReference>
<proteinExistence type="inferred from homology"/>
<dbReference type="Pfam" id="PF14204">
    <property type="entry name" value="Ribosomal_L18_c"/>
    <property type="match status" value="1"/>
</dbReference>
<dbReference type="InterPro" id="IPR005485">
    <property type="entry name" value="Rbsml_uL18_euk_arch"/>
</dbReference>
<organism evidence="11 12">
    <name type="scientific">Paramuricea clavata</name>
    <name type="common">Red gorgonian</name>
    <name type="synonym">Violescent sea-whip</name>
    <dbReference type="NCBI Taxonomy" id="317549"/>
    <lineage>
        <taxon>Eukaryota</taxon>
        <taxon>Metazoa</taxon>
        <taxon>Cnidaria</taxon>
        <taxon>Anthozoa</taxon>
        <taxon>Octocorallia</taxon>
        <taxon>Malacalcyonacea</taxon>
        <taxon>Plexauridae</taxon>
        <taxon>Paramuricea</taxon>
    </lineage>
</organism>
<comment type="caution">
    <text evidence="11">The sequence shown here is derived from an EMBL/GenBank/DDBJ whole genome shotgun (WGS) entry which is preliminary data.</text>
</comment>
<keyword evidence="3" id="KW-0963">Cytoplasm</keyword>
<dbReference type="Pfam" id="PF17144">
    <property type="entry name" value="Ribosomal_L5e"/>
    <property type="match status" value="1"/>
</dbReference>
<dbReference type="InterPro" id="IPR025607">
    <property type="entry name" value="Ribosomal_uL18_C_euk"/>
</dbReference>
<keyword evidence="6" id="KW-0687">Ribonucleoprotein</keyword>
<dbReference type="InterPro" id="IPR057268">
    <property type="entry name" value="Ribosomal_L18"/>
</dbReference>
<dbReference type="GO" id="GO:0008097">
    <property type="term" value="F:5S rRNA binding"/>
    <property type="evidence" value="ECO:0007669"/>
    <property type="project" value="InterPro"/>
</dbReference>
<evidence type="ECO:0000256" key="3">
    <source>
        <dbReference type="ARBA" id="ARBA00022490"/>
    </source>
</evidence>
<evidence type="ECO:0000259" key="10">
    <source>
        <dbReference type="Pfam" id="PF14204"/>
    </source>
</evidence>
<dbReference type="SUPFAM" id="SSF53137">
    <property type="entry name" value="Translational machinery components"/>
    <property type="match status" value="1"/>
</dbReference>
<evidence type="ECO:0000256" key="7">
    <source>
        <dbReference type="ARBA" id="ARBA00035197"/>
    </source>
</evidence>
<dbReference type="CDD" id="cd00432">
    <property type="entry name" value="Ribosomal_L18_L5e"/>
    <property type="match status" value="1"/>
</dbReference>
<evidence type="ECO:0000256" key="4">
    <source>
        <dbReference type="ARBA" id="ARBA00022730"/>
    </source>
</evidence>
<comment type="subcellular location">
    <subcellularLocation>
        <location evidence="1">Cytoplasm</location>
    </subcellularLocation>
</comment>
<evidence type="ECO:0000256" key="5">
    <source>
        <dbReference type="ARBA" id="ARBA00022980"/>
    </source>
</evidence>
<sequence>MYQQKGRNRYQPDVAIEDIKEIIREARAISFPWDAVPHLVRQWLEAMAGSVNTQPEFVLLGSLTVTSCLMGPNCVFEIRERHKEPCNIYTVCLCEPGTGKTQAYKIAIENPLEVLSTKVLVHDYTMKGLFEHLKSRGGRALICHAEMTSFFENLMKKQTDGASKRQMFCRFHDGNSKLIRTSHGRNSKKADAALDEREELDKSCLSIGGFCQPQPYINLHQFLGSSDDGFLDRISTCIIDSVILREKEVEEWNEIFDGFAISDFTEGKTDYRARQRLITQDKNKYNTPKYRLVVRFTNKDIVCQVAYAKIEGDMIICAAYAHELPRYGVKVGLTNYAAAYCTGLLLARRLLTKLNLHEIYAGNDDINGEDYNVEDADGSPGAFRCFLDVGLARTSTGARLFGALKGALDGGLDIPHSVKRFPGYDGETQDYSADVHRKHIFGQHVADYMKLLQDEDEDAYKRQFSKYIKEGIEADSMEEMYKKAHAAIRVDPSAKPSPAPREGKPKRFGRSRLSLEQRKDRVAQKKKAWLRKIQED</sequence>
<gene>
    <name evidence="11" type="ORF">PACLA_8A085963</name>
</gene>
<evidence type="ECO:0000256" key="6">
    <source>
        <dbReference type="ARBA" id="ARBA00023274"/>
    </source>
</evidence>
<comment type="similarity">
    <text evidence="2">Belongs to the universal ribosomal protein uL18 family.</text>
</comment>